<name>A0ABR3VA79_9PEZI</name>
<dbReference type="SMART" id="SM00066">
    <property type="entry name" value="GAL4"/>
    <property type="match status" value="1"/>
</dbReference>
<sequence length="336" mass="37402">MHEQPRMTMASGLAPPSIRPYRSKVHRPCDRCRLRKRACVFLAERHCQSCALAALVCTFELPPTSRRRMLAPSGRQQQPRPDAAQGEDQVSSSSSSRHGRALPAAVSPQSLRPPHVSSSSPADGRLPTASDGRPAPMYMGLTPPAAHYWRGMASGSGSPAAEYPRDLQLQALASSPGGRAAGNSLHHQQHQQHQHQQHDQHQHDQHHHQYHHQYHHYHPHAHPPLPAPSQVVQRVCSLDQIDGGTAHLCGISAELDPWLLRHCRYDEFGMRHLLGTSVRNVGGVPVDELVPVHFDVAKAPQDSDDSEAARRWELEQLVPPQLIERLVSLYVYFYPS</sequence>
<feature type="compositionally biased region" description="Basic residues" evidence="2">
    <location>
        <begin position="204"/>
        <end position="221"/>
    </location>
</feature>
<feature type="region of interest" description="Disordered" evidence="2">
    <location>
        <begin position="174"/>
        <end position="228"/>
    </location>
</feature>
<feature type="region of interest" description="Disordered" evidence="2">
    <location>
        <begin position="69"/>
        <end position="138"/>
    </location>
</feature>
<proteinExistence type="predicted"/>
<comment type="caution">
    <text evidence="4">The sequence shown here is derived from an EMBL/GenBank/DDBJ whole genome shotgun (WGS) entry which is preliminary data.</text>
</comment>
<organism evidence="4 5">
    <name type="scientific">Phialemonium thermophilum</name>
    <dbReference type="NCBI Taxonomy" id="223376"/>
    <lineage>
        <taxon>Eukaryota</taxon>
        <taxon>Fungi</taxon>
        <taxon>Dikarya</taxon>
        <taxon>Ascomycota</taxon>
        <taxon>Pezizomycotina</taxon>
        <taxon>Sordariomycetes</taxon>
        <taxon>Sordariomycetidae</taxon>
        <taxon>Cephalothecales</taxon>
        <taxon>Cephalothecaceae</taxon>
        <taxon>Phialemonium</taxon>
    </lineage>
</organism>
<protein>
    <recommendedName>
        <fullName evidence="3">Zn(2)-C6 fungal-type domain-containing protein</fullName>
    </recommendedName>
</protein>
<keyword evidence="5" id="KW-1185">Reference proteome</keyword>
<feature type="domain" description="Zn(2)-C6 fungal-type" evidence="3">
    <location>
        <begin position="28"/>
        <end position="57"/>
    </location>
</feature>
<dbReference type="InterPro" id="IPR001138">
    <property type="entry name" value="Zn2Cys6_DnaBD"/>
</dbReference>
<dbReference type="CDD" id="cd00067">
    <property type="entry name" value="GAL4"/>
    <property type="match status" value="1"/>
</dbReference>
<dbReference type="InterPro" id="IPR036864">
    <property type="entry name" value="Zn2-C6_fun-type_DNA-bd_sf"/>
</dbReference>
<evidence type="ECO:0000313" key="4">
    <source>
        <dbReference type="EMBL" id="KAL1838739.1"/>
    </source>
</evidence>
<reference evidence="4 5" key="1">
    <citation type="journal article" date="2024" name="Commun. Biol.">
        <title>Comparative genomic analysis of thermophilic fungi reveals convergent evolutionary adaptations and gene losses.</title>
        <authorList>
            <person name="Steindorff A.S."/>
            <person name="Aguilar-Pontes M.V."/>
            <person name="Robinson A.J."/>
            <person name="Andreopoulos B."/>
            <person name="LaButti K."/>
            <person name="Kuo A."/>
            <person name="Mondo S."/>
            <person name="Riley R."/>
            <person name="Otillar R."/>
            <person name="Haridas S."/>
            <person name="Lipzen A."/>
            <person name="Grimwood J."/>
            <person name="Schmutz J."/>
            <person name="Clum A."/>
            <person name="Reid I.D."/>
            <person name="Moisan M.C."/>
            <person name="Butler G."/>
            <person name="Nguyen T.T.M."/>
            <person name="Dewar K."/>
            <person name="Conant G."/>
            <person name="Drula E."/>
            <person name="Henrissat B."/>
            <person name="Hansel C."/>
            <person name="Singer S."/>
            <person name="Hutchinson M.I."/>
            <person name="de Vries R.P."/>
            <person name="Natvig D.O."/>
            <person name="Powell A.J."/>
            <person name="Tsang A."/>
            <person name="Grigoriev I.V."/>
        </authorList>
    </citation>
    <scope>NUCLEOTIDE SEQUENCE [LARGE SCALE GENOMIC DNA]</scope>
    <source>
        <strain evidence="4 5">ATCC 24622</strain>
    </source>
</reference>
<gene>
    <name evidence="4" type="ORF">VTK73DRAFT_4254</name>
</gene>
<accession>A0ABR3VA79</accession>
<dbReference type="SUPFAM" id="SSF57701">
    <property type="entry name" value="Zn2/Cys6 DNA-binding domain"/>
    <property type="match status" value="1"/>
</dbReference>
<dbReference type="InterPro" id="IPR050797">
    <property type="entry name" value="Carb_Metab_Trans_Reg"/>
</dbReference>
<evidence type="ECO:0000313" key="5">
    <source>
        <dbReference type="Proteomes" id="UP001586593"/>
    </source>
</evidence>
<dbReference type="PANTHER" id="PTHR31668">
    <property type="entry name" value="GLUCOSE TRANSPORT TRANSCRIPTION REGULATOR RGT1-RELATED-RELATED"/>
    <property type="match status" value="1"/>
</dbReference>
<evidence type="ECO:0000256" key="1">
    <source>
        <dbReference type="ARBA" id="ARBA00023242"/>
    </source>
</evidence>
<evidence type="ECO:0000259" key="3">
    <source>
        <dbReference type="PROSITE" id="PS00463"/>
    </source>
</evidence>
<evidence type="ECO:0000256" key="2">
    <source>
        <dbReference type="SAM" id="MobiDB-lite"/>
    </source>
</evidence>
<keyword evidence="1" id="KW-0539">Nucleus</keyword>
<dbReference type="PROSITE" id="PS00463">
    <property type="entry name" value="ZN2_CY6_FUNGAL_1"/>
    <property type="match status" value="1"/>
</dbReference>
<dbReference type="Proteomes" id="UP001586593">
    <property type="component" value="Unassembled WGS sequence"/>
</dbReference>
<dbReference type="EMBL" id="JAZHXJ010002431">
    <property type="protein sequence ID" value="KAL1838739.1"/>
    <property type="molecule type" value="Genomic_DNA"/>
</dbReference>